<dbReference type="KEGG" id="tan:TA14495"/>
<keyword evidence="10" id="KW-1185">Reference proteome</keyword>
<reference evidence="9 10" key="1">
    <citation type="journal article" date="2005" name="Science">
        <title>Genome of the host-cell transforming parasite Theileria annulata compared with T. parva.</title>
        <authorList>
            <person name="Pain A."/>
            <person name="Renauld H."/>
            <person name="Berriman M."/>
            <person name="Murphy L."/>
            <person name="Yeats C.A."/>
            <person name="Weir W."/>
            <person name="Kerhornou A."/>
            <person name="Aslett M."/>
            <person name="Bishop R."/>
            <person name="Bouchier C."/>
            <person name="Cochet M."/>
            <person name="Coulson R.M.R."/>
            <person name="Cronin A."/>
            <person name="de Villiers E.P."/>
            <person name="Fraser A."/>
            <person name="Fosker N."/>
            <person name="Gardner M."/>
            <person name="Goble A."/>
            <person name="Griffiths-Jones S."/>
            <person name="Harris D.E."/>
            <person name="Katzer F."/>
            <person name="Larke N."/>
            <person name="Lord A."/>
            <person name="Maser P."/>
            <person name="McKellar S."/>
            <person name="Mooney P."/>
            <person name="Morton F."/>
            <person name="Nene V."/>
            <person name="O'Neil S."/>
            <person name="Price C."/>
            <person name="Quail M.A."/>
            <person name="Rabbinowitsch E."/>
            <person name="Rawlings N.D."/>
            <person name="Rutter S."/>
            <person name="Saunders D."/>
            <person name="Seeger K."/>
            <person name="Shah T."/>
            <person name="Squares R."/>
            <person name="Squares S."/>
            <person name="Tivey A."/>
            <person name="Walker A.R."/>
            <person name="Woodward J."/>
            <person name="Dobbelaere D.A.E."/>
            <person name="Langsley G."/>
            <person name="Rajandream M.A."/>
            <person name="McKeever D."/>
            <person name="Shiels B."/>
            <person name="Tait A."/>
            <person name="Barrell B.G."/>
            <person name="Hall N."/>
        </authorList>
    </citation>
    <scope>NUCLEOTIDE SEQUENCE [LARGE SCALE GENOMIC DNA]</scope>
    <source>
        <strain evidence="10">Ankara</strain>
    </source>
</reference>
<evidence type="ECO:0008006" key="11">
    <source>
        <dbReference type="Google" id="ProtNLM"/>
    </source>
</evidence>
<feature type="transmembrane region" description="Helical" evidence="8">
    <location>
        <begin position="149"/>
        <end position="171"/>
    </location>
</feature>
<feature type="transmembrane region" description="Helical" evidence="8">
    <location>
        <begin position="117"/>
        <end position="137"/>
    </location>
</feature>
<dbReference type="GeneID" id="3862493"/>
<dbReference type="PANTHER" id="PTHR20772">
    <property type="entry name" value="PROTEIN FMP42"/>
    <property type="match status" value="1"/>
</dbReference>
<feature type="transmembrane region" description="Helical" evidence="8">
    <location>
        <begin position="253"/>
        <end position="276"/>
    </location>
</feature>
<feature type="transmembrane region" description="Helical" evidence="8">
    <location>
        <begin position="296"/>
        <end position="313"/>
    </location>
</feature>
<dbReference type="RefSeq" id="XP_952041.1">
    <property type="nucleotide sequence ID" value="XM_946948.1"/>
</dbReference>
<name>Q4UF30_THEAN</name>
<dbReference type="VEuPathDB" id="PiroplasmaDB:TA14495"/>
<keyword evidence="4 8" id="KW-0812">Transmembrane</keyword>
<evidence type="ECO:0000256" key="6">
    <source>
        <dbReference type="ARBA" id="ARBA00022989"/>
    </source>
</evidence>
<evidence type="ECO:0000256" key="8">
    <source>
        <dbReference type="SAM" id="Phobius"/>
    </source>
</evidence>
<dbReference type="InterPro" id="IPR036259">
    <property type="entry name" value="MFS_trans_sf"/>
</dbReference>
<dbReference type="OMA" id="FYTREIH"/>
<feature type="transmembrane region" description="Helical" evidence="8">
    <location>
        <begin position="410"/>
        <end position="427"/>
    </location>
</feature>
<feature type="transmembrane region" description="Helical" evidence="8">
    <location>
        <begin position="183"/>
        <end position="206"/>
    </location>
</feature>
<evidence type="ECO:0000256" key="5">
    <source>
        <dbReference type="ARBA" id="ARBA00022970"/>
    </source>
</evidence>
<keyword evidence="6 8" id="KW-1133">Transmembrane helix</keyword>
<sequence length="441" mass="50480">MKIFWLYRLIFYFIISMTIGPFYDGWSSTAKYLISEGVFSKLCENVDDPPKLFYLKPLCDNQAYNVGRLLSFYRISEFLSSIFTGIFMDNVGPKITVLLSIVLRVISWVLIPTCNNVHAVIILSCILCGISSNGIAFPVFTIAQYSKKFFNVCMIAISVSLSFGTFYTFILNRIKYSLHDHKPINIIVVMLILTHLPIFILSSILFPNLLEKDVKLNIVDELNSKRTKTASNDEVEDVFIHNNKWEFRTFLSILGRIDILVLSFASMVNVISLTFAQESFPILYGDNKTALTVNEILIPLSFIFSILSTFVLNKVGSVPIILFLNVVSAVMHMSLFFTNLPASIFTSILMSLNYSLFMTQYYIYLDSQVPIQYQGSIKGFLVTLIGFVLFVNIGLNYLSKTYFYTREIHLALMAIRLLVSLPLYFFLRRELPQRSRSFDKP</sequence>
<feature type="transmembrane region" description="Helical" evidence="8">
    <location>
        <begin position="377"/>
        <end position="398"/>
    </location>
</feature>
<keyword evidence="5" id="KW-0029">Amino-acid transport</keyword>
<accession>Q4UF30</accession>
<dbReference type="Proteomes" id="UP000001950">
    <property type="component" value="Chromosome 2"/>
</dbReference>
<evidence type="ECO:0000256" key="3">
    <source>
        <dbReference type="ARBA" id="ARBA00022448"/>
    </source>
</evidence>
<evidence type="ECO:0000256" key="1">
    <source>
        <dbReference type="ARBA" id="ARBA00004141"/>
    </source>
</evidence>
<comment type="subcellular location">
    <subcellularLocation>
        <location evidence="1">Membrane</location>
        <topology evidence="1">Multi-pass membrane protein</topology>
    </subcellularLocation>
</comment>
<dbReference type="GO" id="GO:0016020">
    <property type="term" value="C:membrane"/>
    <property type="evidence" value="ECO:0007669"/>
    <property type="project" value="UniProtKB-SubCell"/>
</dbReference>
<dbReference type="PANTHER" id="PTHR20772:SF2">
    <property type="entry name" value="PROTEIN FMP42"/>
    <property type="match status" value="1"/>
</dbReference>
<evidence type="ECO:0000313" key="10">
    <source>
        <dbReference type="Proteomes" id="UP000001950"/>
    </source>
</evidence>
<protein>
    <recommendedName>
        <fullName evidence="11">Major Facilitator Superfamily</fullName>
    </recommendedName>
</protein>
<evidence type="ECO:0000256" key="4">
    <source>
        <dbReference type="ARBA" id="ARBA00022692"/>
    </source>
</evidence>
<dbReference type="EMBL" id="CR940348">
    <property type="protein sequence ID" value="CAI74309.1"/>
    <property type="molecule type" value="Genomic_DNA"/>
</dbReference>
<dbReference type="eggNOG" id="ENOG502QX83">
    <property type="taxonomic scope" value="Eukaryota"/>
</dbReference>
<evidence type="ECO:0000256" key="2">
    <source>
        <dbReference type="ARBA" id="ARBA00006595"/>
    </source>
</evidence>
<dbReference type="SUPFAM" id="SSF103473">
    <property type="entry name" value="MFS general substrate transporter"/>
    <property type="match status" value="1"/>
</dbReference>
<feature type="transmembrane region" description="Helical" evidence="8">
    <location>
        <begin position="344"/>
        <end position="365"/>
    </location>
</feature>
<evidence type="ECO:0000256" key="7">
    <source>
        <dbReference type="ARBA" id="ARBA00023136"/>
    </source>
</evidence>
<comment type="similarity">
    <text evidence="2">Belongs to the SLC43A transporter (TC 2.A.1.44) family.</text>
</comment>
<gene>
    <name evidence="9" type="ORF">TA14495</name>
</gene>
<dbReference type="InParanoid" id="Q4UF30"/>
<evidence type="ECO:0000313" key="9">
    <source>
        <dbReference type="EMBL" id="CAI74309.1"/>
    </source>
</evidence>
<dbReference type="InterPro" id="IPR052599">
    <property type="entry name" value="SLC43A_AATransporter"/>
</dbReference>
<dbReference type="AlphaFoldDB" id="Q4UF30"/>
<dbReference type="GO" id="GO:0006865">
    <property type="term" value="P:amino acid transport"/>
    <property type="evidence" value="ECO:0007669"/>
    <property type="project" value="UniProtKB-KW"/>
</dbReference>
<proteinExistence type="inferred from homology"/>
<organism evidence="9 10">
    <name type="scientific">Theileria annulata</name>
    <dbReference type="NCBI Taxonomy" id="5874"/>
    <lineage>
        <taxon>Eukaryota</taxon>
        <taxon>Sar</taxon>
        <taxon>Alveolata</taxon>
        <taxon>Apicomplexa</taxon>
        <taxon>Aconoidasida</taxon>
        <taxon>Piroplasmida</taxon>
        <taxon>Theileriidae</taxon>
        <taxon>Theileria</taxon>
    </lineage>
</organism>
<dbReference type="OrthoDB" id="330047at2759"/>
<dbReference type="Gene3D" id="1.20.1250.20">
    <property type="entry name" value="MFS general substrate transporter like domains"/>
    <property type="match status" value="1"/>
</dbReference>
<keyword evidence="7 8" id="KW-0472">Membrane</keyword>
<feature type="transmembrane region" description="Helical" evidence="8">
    <location>
        <begin position="320"/>
        <end position="338"/>
    </location>
</feature>
<keyword evidence="3" id="KW-0813">Transport</keyword>
<feature type="transmembrane region" description="Helical" evidence="8">
    <location>
        <begin position="5"/>
        <end position="23"/>
    </location>
</feature>